<feature type="region of interest" description="Disordered" evidence="1">
    <location>
        <begin position="15"/>
        <end position="64"/>
    </location>
</feature>
<dbReference type="Proteomes" id="UP001458880">
    <property type="component" value="Unassembled WGS sequence"/>
</dbReference>
<protein>
    <submittedName>
        <fullName evidence="2">Uncharacterized protein</fullName>
    </submittedName>
</protein>
<evidence type="ECO:0000256" key="1">
    <source>
        <dbReference type="SAM" id="MobiDB-lite"/>
    </source>
</evidence>
<evidence type="ECO:0000313" key="2">
    <source>
        <dbReference type="EMBL" id="KAK9694262.1"/>
    </source>
</evidence>
<dbReference type="EMBL" id="JASPKY010000517">
    <property type="protein sequence ID" value="KAK9694262.1"/>
    <property type="molecule type" value="Genomic_DNA"/>
</dbReference>
<evidence type="ECO:0000313" key="3">
    <source>
        <dbReference type="Proteomes" id="UP001458880"/>
    </source>
</evidence>
<comment type="caution">
    <text evidence="2">The sequence shown here is derived from an EMBL/GenBank/DDBJ whole genome shotgun (WGS) entry which is preliminary data.</text>
</comment>
<proteinExistence type="predicted"/>
<gene>
    <name evidence="2" type="ORF">QE152_g33651</name>
</gene>
<accession>A0AAW1IVH1</accession>
<organism evidence="2 3">
    <name type="scientific">Popillia japonica</name>
    <name type="common">Japanese beetle</name>
    <dbReference type="NCBI Taxonomy" id="7064"/>
    <lineage>
        <taxon>Eukaryota</taxon>
        <taxon>Metazoa</taxon>
        <taxon>Ecdysozoa</taxon>
        <taxon>Arthropoda</taxon>
        <taxon>Hexapoda</taxon>
        <taxon>Insecta</taxon>
        <taxon>Pterygota</taxon>
        <taxon>Neoptera</taxon>
        <taxon>Endopterygota</taxon>
        <taxon>Coleoptera</taxon>
        <taxon>Polyphaga</taxon>
        <taxon>Scarabaeiformia</taxon>
        <taxon>Scarabaeidae</taxon>
        <taxon>Rutelinae</taxon>
        <taxon>Popillia</taxon>
    </lineage>
</organism>
<keyword evidence="3" id="KW-1185">Reference proteome</keyword>
<dbReference type="AlphaFoldDB" id="A0AAW1IVH1"/>
<reference evidence="2 3" key="1">
    <citation type="journal article" date="2024" name="BMC Genomics">
        <title>De novo assembly and annotation of Popillia japonica's genome with initial clues to its potential as an invasive pest.</title>
        <authorList>
            <person name="Cucini C."/>
            <person name="Boschi S."/>
            <person name="Funari R."/>
            <person name="Cardaioli E."/>
            <person name="Iannotti N."/>
            <person name="Marturano G."/>
            <person name="Paoli F."/>
            <person name="Bruttini M."/>
            <person name="Carapelli A."/>
            <person name="Frati F."/>
            <person name="Nardi F."/>
        </authorList>
    </citation>
    <scope>NUCLEOTIDE SEQUENCE [LARGE SCALE GENOMIC DNA]</scope>
    <source>
        <strain evidence="2">DMR45628</strain>
    </source>
</reference>
<feature type="compositionally biased region" description="Polar residues" evidence="1">
    <location>
        <begin position="41"/>
        <end position="50"/>
    </location>
</feature>
<sequence length="249" mass="27989">MNTNPKDWLRWFEELEEEEENDGCIEGSSEVSDEDEAVGDSFTQPSAISQENDEEDSDSSAEYCGGAEENDAIIMEPSLTIFFNLLSLSGINAYVMYSHNNGTKMPRRQFLKKMGLELVKPLMQTKANALNLKKMGLELVKPLMQTKANALNIPRLLRHRCQRFLGMKKEVYANTALTGTVGKCFVCGRKRHRSTPQTCLQDLLLESVLCVAENVIEVLPKRAKWICTDHLVKGCVSCTNNMVIESESE</sequence>
<name>A0AAW1IVH1_POPJA</name>